<reference evidence="2" key="1">
    <citation type="submission" date="2023-06" db="EMBL/GenBank/DDBJ databases">
        <authorList>
            <consortium name="Lawrence Berkeley National Laboratory"/>
            <person name="Ahrendt S."/>
            <person name="Sahu N."/>
            <person name="Indic B."/>
            <person name="Wong-Bajracharya J."/>
            <person name="Merenyi Z."/>
            <person name="Ke H.-M."/>
            <person name="Monk M."/>
            <person name="Kocsube S."/>
            <person name="Drula E."/>
            <person name="Lipzen A."/>
            <person name="Balint B."/>
            <person name="Henrissat B."/>
            <person name="Andreopoulos B."/>
            <person name="Martin F.M."/>
            <person name="Harder C.B."/>
            <person name="Rigling D."/>
            <person name="Ford K.L."/>
            <person name="Foster G.D."/>
            <person name="Pangilinan J."/>
            <person name="Papanicolaou A."/>
            <person name="Barry K."/>
            <person name="LaButti K."/>
            <person name="Viragh M."/>
            <person name="Koriabine M."/>
            <person name="Yan M."/>
            <person name="Riley R."/>
            <person name="Champramary S."/>
            <person name="Plett K.L."/>
            <person name="Tsai I.J."/>
            <person name="Slot J."/>
            <person name="Sipos G."/>
            <person name="Plett J."/>
            <person name="Nagy L.G."/>
            <person name="Grigoriev I.V."/>
        </authorList>
    </citation>
    <scope>NUCLEOTIDE SEQUENCE</scope>
    <source>
        <strain evidence="2">ICMP 16352</strain>
    </source>
</reference>
<dbReference type="Proteomes" id="UP001175227">
    <property type="component" value="Unassembled WGS sequence"/>
</dbReference>
<dbReference type="AlphaFoldDB" id="A0AA39PCY7"/>
<evidence type="ECO:0000313" key="1">
    <source>
        <dbReference type="EMBL" id="KAK0481913.1"/>
    </source>
</evidence>
<organism evidence="2 3">
    <name type="scientific">Armillaria novae-zelandiae</name>
    <dbReference type="NCBI Taxonomy" id="153914"/>
    <lineage>
        <taxon>Eukaryota</taxon>
        <taxon>Fungi</taxon>
        <taxon>Dikarya</taxon>
        <taxon>Basidiomycota</taxon>
        <taxon>Agaricomycotina</taxon>
        <taxon>Agaricomycetes</taxon>
        <taxon>Agaricomycetidae</taxon>
        <taxon>Agaricales</taxon>
        <taxon>Marasmiineae</taxon>
        <taxon>Physalacriaceae</taxon>
        <taxon>Armillaria</taxon>
    </lineage>
</organism>
<dbReference type="EMBL" id="JAUEPR010000008">
    <property type="protein sequence ID" value="KAK0481927.1"/>
    <property type="molecule type" value="Genomic_DNA"/>
</dbReference>
<name>A0AA39PCY7_9AGAR</name>
<evidence type="ECO:0000313" key="3">
    <source>
        <dbReference type="Proteomes" id="UP001175227"/>
    </source>
</evidence>
<sequence length="212" mass="24196">MAVDSCKEGEIERCYCGQRGRDRGKKGRKIEGKDDHVKDLLFHRLNTFQGYSKTDSQLCYVLGKVLAVSVASVLAYSPRVFPVTKNTRPVKSKTTKDGARARKLRISGRVYAYPEGEVPTHLISPVERSTNYTAATKGFHYSPDYVRRDSSCWSGMWGKRRESVTALFQRDINVCIEIVALNVKFEFQNRKQRSIEKDTKYNIISARTKSKN</sequence>
<comment type="caution">
    <text evidence="2">The sequence shown here is derived from an EMBL/GenBank/DDBJ whole genome shotgun (WGS) entry which is preliminary data.</text>
</comment>
<gene>
    <name evidence="1" type="ORF">IW261DRAFT_1418878</name>
    <name evidence="2" type="ORF">IW261DRAFT_1683255</name>
</gene>
<accession>A0AA39PCY7</accession>
<evidence type="ECO:0000313" key="2">
    <source>
        <dbReference type="EMBL" id="KAK0481927.1"/>
    </source>
</evidence>
<protein>
    <submittedName>
        <fullName evidence="2">Uncharacterized protein</fullName>
    </submittedName>
</protein>
<dbReference type="EMBL" id="JAUEPR010000008">
    <property type="protein sequence ID" value="KAK0481913.1"/>
    <property type="molecule type" value="Genomic_DNA"/>
</dbReference>
<keyword evidence="3" id="KW-1185">Reference proteome</keyword>
<proteinExistence type="predicted"/>